<dbReference type="Pfam" id="PF07725">
    <property type="entry name" value="LRR_3"/>
    <property type="match status" value="1"/>
</dbReference>
<gene>
    <name evidence="8" type="primary">LOC106763277</name>
</gene>
<accession>A0A3Q0F4T7</accession>
<evidence type="ECO:0000313" key="7">
    <source>
        <dbReference type="Proteomes" id="UP000087766"/>
    </source>
</evidence>
<evidence type="ECO:0000256" key="2">
    <source>
        <dbReference type="ARBA" id="ARBA00022737"/>
    </source>
</evidence>
<dbReference type="Gene3D" id="1.10.8.430">
    <property type="entry name" value="Helical domain of apoptotic protease-activating factors"/>
    <property type="match status" value="2"/>
</dbReference>
<evidence type="ECO:0000256" key="5">
    <source>
        <dbReference type="SAM" id="MobiDB-lite"/>
    </source>
</evidence>
<dbReference type="Gene3D" id="3.40.50.10140">
    <property type="entry name" value="Toll/interleukin-1 receptor homology (TIR) domain"/>
    <property type="match status" value="2"/>
</dbReference>
<dbReference type="Gene3D" id="3.80.10.10">
    <property type="entry name" value="Ribonuclease Inhibitor"/>
    <property type="match status" value="4"/>
</dbReference>
<keyword evidence="2" id="KW-0677">Repeat</keyword>
<dbReference type="InterPro" id="IPR003593">
    <property type="entry name" value="AAA+_ATPase"/>
</dbReference>
<dbReference type="InterPro" id="IPR000157">
    <property type="entry name" value="TIR_dom"/>
</dbReference>
<dbReference type="Pfam" id="PF00931">
    <property type="entry name" value="NB-ARC"/>
    <property type="match status" value="2"/>
</dbReference>
<dbReference type="InterPro" id="IPR035897">
    <property type="entry name" value="Toll_tir_struct_dom_sf"/>
</dbReference>
<dbReference type="KEGG" id="vra:106763277"/>
<feature type="domain" description="TIR" evidence="6">
    <location>
        <begin position="794"/>
        <end position="962"/>
    </location>
</feature>
<dbReference type="FunFam" id="3.40.50.10140:FF:000007">
    <property type="entry name" value="Disease resistance protein (TIR-NBS-LRR class)"/>
    <property type="match status" value="1"/>
</dbReference>
<evidence type="ECO:0000313" key="8">
    <source>
        <dbReference type="RefSeq" id="XP_022637427.1"/>
    </source>
</evidence>
<dbReference type="InterPro" id="IPR011713">
    <property type="entry name" value="Leu-rich_rpt_3"/>
</dbReference>
<organism evidence="7 8">
    <name type="scientific">Vigna radiata var. radiata</name>
    <name type="common">Mung bean</name>
    <name type="synonym">Phaseolus aureus</name>
    <dbReference type="NCBI Taxonomy" id="3916"/>
    <lineage>
        <taxon>Eukaryota</taxon>
        <taxon>Viridiplantae</taxon>
        <taxon>Streptophyta</taxon>
        <taxon>Embryophyta</taxon>
        <taxon>Tracheophyta</taxon>
        <taxon>Spermatophyta</taxon>
        <taxon>Magnoliopsida</taxon>
        <taxon>eudicotyledons</taxon>
        <taxon>Gunneridae</taxon>
        <taxon>Pentapetalae</taxon>
        <taxon>rosids</taxon>
        <taxon>fabids</taxon>
        <taxon>Fabales</taxon>
        <taxon>Fabaceae</taxon>
        <taxon>Papilionoideae</taxon>
        <taxon>50 kb inversion clade</taxon>
        <taxon>NPAAA clade</taxon>
        <taxon>indigoferoid/millettioid clade</taxon>
        <taxon>Phaseoleae</taxon>
        <taxon>Vigna</taxon>
    </lineage>
</organism>
<dbReference type="SUPFAM" id="SSF52058">
    <property type="entry name" value="L domain-like"/>
    <property type="match status" value="2"/>
</dbReference>
<dbReference type="SUPFAM" id="SSF46785">
    <property type="entry name" value="Winged helix' DNA-binding domain"/>
    <property type="match status" value="1"/>
</dbReference>
<feature type="compositionally biased region" description="Polar residues" evidence="5">
    <location>
        <begin position="1931"/>
        <end position="1950"/>
    </location>
</feature>
<keyword evidence="4" id="KW-0520">NAD</keyword>
<dbReference type="Proteomes" id="UP000087766">
    <property type="component" value="Chromosome 6"/>
</dbReference>
<dbReference type="InterPro" id="IPR058192">
    <property type="entry name" value="WHD_ROQ1-like"/>
</dbReference>
<dbReference type="Pfam" id="PF01582">
    <property type="entry name" value="TIR"/>
    <property type="match status" value="2"/>
</dbReference>
<dbReference type="RefSeq" id="XP_022637427.1">
    <property type="nucleotide sequence ID" value="XM_022781706.1"/>
</dbReference>
<evidence type="ECO:0000259" key="6">
    <source>
        <dbReference type="PROSITE" id="PS50104"/>
    </source>
</evidence>
<dbReference type="PANTHER" id="PTHR11017:SF559">
    <property type="entry name" value="DISEASE RESISTANCE PROTEIN CHL1"/>
    <property type="match status" value="1"/>
</dbReference>
<feature type="region of interest" description="Disordered" evidence="5">
    <location>
        <begin position="1910"/>
        <end position="1950"/>
    </location>
</feature>
<reference evidence="8" key="2">
    <citation type="submission" date="2025-08" db="UniProtKB">
        <authorList>
            <consortium name="RefSeq"/>
        </authorList>
    </citation>
    <scope>IDENTIFICATION</scope>
    <source>
        <tissue evidence="8">Leaf</tissue>
    </source>
</reference>
<dbReference type="Gene3D" id="3.40.50.300">
    <property type="entry name" value="P-loop containing nucleotide triphosphate hydrolases"/>
    <property type="match status" value="2"/>
</dbReference>
<dbReference type="InterPro" id="IPR002182">
    <property type="entry name" value="NB-ARC"/>
</dbReference>
<dbReference type="SMART" id="SM00382">
    <property type="entry name" value="AAA"/>
    <property type="match status" value="2"/>
</dbReference>
<dbReference type="PRINTS" id="PR00364">
    <property type="entry name" value="DISEASERSIST"/>
</dbReference>
<evidence type="ECO:0000256" key="4">
    <source>
        <dbReference type="ARBA" id="ARBA00023027"/>
    </source>
</evidence>
<dbReference type="InterPro" id="IPR044974">
    <property type="entry name" value="Disease_R_plants"/>
</dbReference>
<keyword evidence="7" id="KW-1185">Reference proteome</keyword>
<protein>
    <submittedName>
        <fullName evidence="8">Uncharacterized protein LOC106763277</fullName>
    </submittedName>
</protein>
<reference evidence="7" key="1">
    <citation type="journal article" date="2014" name="Nat. Commun.">
        <title>Genome sequence of mungbean and insights into evolution within Vigna species.</title>
        <authorList>
            <person name="Kang Y.J."/>
            <person name="Kim S.K."/>
            <person name="Kim M.Y."/>
            <person name="Lestari P."/>
            <person name="Kim K.H."/>
            <person name="Ha B.K."/>
            <person name="Jun T.H."/>
            <person name="Hwang W.J."/>
            <person name="Lee T."/>
            <person name="Lee J."/>
            <person name="Shim S."/>
            <person name="Yoon M.Y."/>
            <person name="Jang Y.E."/>
            <person name="Han K.S."/>
            <person name="Taeprayoon P."/>
            <person name="Yoon N."/>
            <person name="Somta P."/>
            <person name="Tanya P."/>
            <person name="Kim K.S."/>
            <person name="Gwag J.G."/>
            <person name="Moon J.K."/>
            <person name="Lee Y.H."/>
            <person name="Park B.S."/>
            <person name="Bombarely A."/>
            <person name="Doyle J.J."/>
            <person name="Jackson S.A."/>
            <person name="Schafleitner R."/>
            <person name="Srinives P."/>
            <person name="Varshney R.K."/>
            <person name="Lee S.H."/>
        </authorList>
    </citation>
    <scope>NUCLEOTIDE SEQUENCE [LARGE SCALE GENOMIC DNA]</scope>
    <source>
        <strain evidence="7">cv. VC1973A</strain>
    </source>
</reference>
<keyword evidence="3" id="KW-0611">Plant defense</keyword>
<dbReference type="GO" id="GO:0007165">
    <property type="term" value="P:signal transduction"/>
    <property type="evidence" value="ECO:0007669"/>
    <property type="project" value="InterPro"/>
</dbReference>
<keyword evidence="1" id="KW-0433">Leucine-rich repeat</keyword>
<sequence length="1950" mass="222168">MLRGESSSSSSDASSRGSYHVYLSFGMEGTHVDFANTLCLSLQRKGISTFRYDKLVERDVMLKKVQKAMEECLVAIVLLSENYAASTWCLDELRKILDVGKPVIPVFYEVVPSDVRHQRNSFAKAFEEHERRSEEDQLKVQQWRKSLQEVADFSGWESKDRRREELIEDIIKSVWTKIRLRLASYEEERVGIDSRVEKIRSLLKLELKDVVHFTGIWGMGGIGKTTLARVVFKKICSQFDISCFLENVREISGKTHDMLTLQITLLSHMEVKEFTIQNLDEGKIVIGGILRNNKVLLVLDDVDDARQLDSLGVNDQGKFGPGSRIIVTTRDMEVLKPLGNFEICKIDLLNSDESLQLFCQKAFKRDKPSEQLLQLSKVAVQQAGGLPLALEMMGSSFCGRNESQWKTLLDMKEYSKKDIVMEKLIISYHGLPESYQILFLDIACFFNGWVKEHVEEILTICCRCPANGIDVLIGKSLVSCDGSRLWMHDLLQEMGRKIVVEKCLVDASKRSRLWSPHDIDQALKRKKKNESIQGIVLKSSTEPYIANWDPEAFSKMYNLKFLIINFHNIQFPRGLKCLSSSLEVLQWTKCTLEALPLGVELEKLVVLKMRYSKIKKIWSDSQVSISVNILRIQFSTSTKSSKANHFHTSVLIGQHFKRLKFIDLSHSEDLIESPIVSEVPCLEILLLEGCKNLVKVHQSVGLHKKLVVLNLKDCINLQILPTEFKMDSLEELILSGCSKLKKLPEFDLLTGLEIFMPSNHFGLNFEHKLNYFCPRVHAKASMLSGESSSNSSRWTYHVFLSFRGEDTRLGFTDHLYAALVRKGIITFRDDKNLEKGDKIDKELFKAIEESLGAIVILSENYASSSWCLDELNKILESNRALGRKVFPVFCGVSPSEVQHQTTKSFEEAFQKHERRFEKDTEKVRQWRDSLKEVSQIAGWESKNYQHQTELIENIVESVWTKLRPEMPSFNDGLVGIGSRVKKMDSLLRIESKDDASFIGIWGMGGIGKTTLARAVFRKIQHQFDISCFLDNIREISKESGGRLRLQGKLLSHLGIKGLEIRDLDEGKNTIRELLFKKKVLLVLDDVDDTSQLESLAERLEWFGPGSRVIITTRDTHVLISHGIVENYKIDVLNSDESLQLLSQKAFKRDKPDEHYLELSKAVAKYAGGLPLALELLGSFLCGRSESQWKEVVDMIKEVPPSHIAMKSLRISYNGLPLRYKTLFLDIACFFKGRIKELVIQALEICERYPPVGIELLVEKSLATYDGFTIGMHDLLQESAREIVKEESYVDPAKRSRLWTLEETNEVLKHNKANESIEGIVLNSPEKEEAIWDPEAFSRMYNLQLLIINYRLNLPTSLKSLCSSLKFLQWMNYPLESLPLGVLLDELVELKMHSSRIKKIWNGNQDFAKLKFIDLSYSEDLIETPIVSGAPSLERLLLIGCINLVEVHPSVGQHKRLVLLLLKDCKNLQIMPRKLELDSLEELILSGCSKIEKLPEFGENMKSLSLLNVENCINLLSLPDSICNLRSLRKLYVSGCSRISTLPDGMNENESLEEVHVSGTDIREIPLCLEKLRELSFGGRKETTPKSQNLLQWISKFMGQLDMQESMVPPLSSLLALESLDLSYRGLTDESIPSDLGPFSLLKRLDLSGNNFVNPPAQCIISLSMLHTLSFNDCPRLESLPLLPPNLQALYATNCPNLEPFHLVGDTLWKIFESHSHEDPIEGPELWFIIPGNEIPSWFNNQNSLAIDSSDETYEKLCCDSVTSITVDVPEDFQLSEWWGIAVCLVLEPLNMDVPSSCNARSTSTVNEEIGIYYWVCKAPDKDPDPNFPIAPKFGHMLYKFKEPYIHIIFLNADHVYIQHYLSGEQTQLEVILFVENFSESCKARIKKCGCRVICKEKIEEWRKHSDDLNISRITETNQDEERHELEEEEPTSPNTSSPVEKTEGQTTLGK</sequence>
<dbReference type="GO" id="GO:0006952">
    <property type="term" value="P:defense response"/>
    <property type="evidence" value="ECO:0007669"/>
    <property type="project" value="UniProtKB-KW"/>
</dbReference>
<dbReference type="GeneID" id="106763277"/>
<name>A0A3Q0F4T7_VIGRR</name>
<dbReference type="InterPro" id="IPR042197">
    <property type="entry name" value="Apaf_helical"/>
</dbReference>
<dbReference type="SUPFAM" id="SSF52200">
    <property type="entry name" value="Toll/Interleukin receptor TIR domain"/>
    <property type="match status" value="2"/>
</dbReference>
<dbReference type="SUPFAM" id="SSF52540">
    <property type="entry name" value="P-loop containing nucleoside triphosphate hydrolases"/>
    <property type="match status" value="2"/>
</dbReference>
<dbReference type="InterPro" id="IPR036390">
    <property type="entry name" value="WH_DNA-bd_sf"/>
</dbReference>
<evidence type="ECO:0000256" key="1">
    <source>
        <dbReference type="ARBA" id="ARBA00022614"/>
    </source>
</evidence>
<dbReference type="SMART" id="SM00255">
    <property type="entry name" value="TIR"/>
    <property type="match status" value="2"/>
</dbReference>
<dbReference type="PANTHER" id="PTHR11017">
    <property type="entry name" value="LEUCINE-RICH REPEAT-CONTAINING PROTEIN"/>
    <property type="match status" value="1"/>
</dbReference>
<dbReference type="InterPro" id="IPR032675">
    <property type="entry name" value="LRR_dom_sf"/>
</dbReference>
<proteinExistence type="predicted"/>
<dbReference type="GO" id="GO:0043531">
    <property type="term" value="F:ADP binding"/>
    <property type="evidence" value="ECO:0007669"/>
    <property type="project" value="InterPro"/>
</dbReference>
<dbReference type="PROSITE" id="PS50104">
    <property type="entry name" value="TIR"/>
    <property type="match status" value="2"/>
</dbReference>
<feature type="domain" description="TIR" evidence="6">
    <location>
        <begin position="17"/>
        <end position="178"/>
    </location>
</feature>
<dbReference type="OrthoDB" id="1422693at2759"/>
<evidence type="ECO:0000256" key="3">
    <source>
        <dbReference type="ARBA" id="ARBA00022821"/>
    </source>
</evidence>
<dbReference type="InterPro" id="IPR027417">
    <property type="entry name" value="P-loop_NTPase"/>
</dbReference>
<dbReference type="Pfam" id="PF23282">
    <property type="entry name" value="WHD_ROQ1"/>
    <property type="match status" value="2"/>
</dbReference>